<evidence type="ECO:0000256" key="1">
    <source>
        <dbReference type="ARBA" id="ARBA00006420"/>
    </source>
</evidence>
<sequence>MSKIPVTIYAEMTPNPNTMKFVANNYLIDPSKTAEFKNQQETKGFSPMADELFNFPFVKEVYIANNFVSITKDDTLAWDFVTTELRDYVRNYIAEGKQVVTKIPEERPVAKSEDKTIDTSNYTPSEFDEAIIGLLDQYVKPAVEGDGGAIEFRNFDNGIVTVVLKGACSGCPSSTNTLKGGIEQILKQHIPEVKEVVAES</sequence>
<keyword evidence="4" id="KW-1185">Reference proteome</keyword>
<dbReference type="GO" id="GO:0005506">
    <property type="term" value="F:iron ion binding"/>
    <property type="evidence" value="ECO:0007669"/>
    <property type="project" value="InterPro"/>
</dbReference>
<dbReference type="Gene3D" id="3.30.1370.70">
    <property type="entry name" value="Scaffold protein Nfu/NifU, N-terminal domain"/>
    <property type="match status" value="1"/>
</dbReference>
<dbReference type="InterPro" id="IPR034904">
    <property type="entry name" value="FSCA_dom_sf"/>
</dbReference>
<dbReference type="InterPro" id="IPR001075">
    <property type="entry name" value="NIF_FeS_clus_asmbl_NifU_C"/>
</dbReference>
<organism evidence="3 4">
    <name type="scientific">Brumimicrobium salinarum</name>
    <dbReference type="NCBI Taxonomy" id="2058658"/>
    <lineage>
        <taxon>Bacteria</taxon>
        <taxon>Pseudomonadati</taxon>
        <taxon>Bacteroidota</taxon>
        <taxon>Flavobacteriia</taxon>
        <taxon>Flavobacteriales</taxon>
        <taxon>Crocinitomicaceae</taxon>
        <taxon>Brumimicrobium</taxon>
    </lineage>
</organism>
<accession>A0A2I0R3J5</accession>
<dbReference type="Gene3D" id="3.30.300.130">
    <property type="entry name" value="Fe-S cluster assembly (FSCA)"/>
    <property type="match status" value="1"/>
</dbReference>
<protein>
    <submittedName>
        <fullName evidence="3">NifU family protein</fullName>
    </submittedName>
</protein>
<dbReference type="SUPFAM" id="SSF110836">
    <property type="entry name" value="Hypothetical protein SAV1430"/>
    <property type="match status" value="1"/>
</dbReference>
<name>A0A2I0R3J5_9FLAO</name>
<gene>
    <name evidence="3" type="ORF">CW751_06070</name>
</gene>
<dbReference type="PIRSF" id="PIRSF036773">
    <property type="entry name" value="HIRIP5"/>
    <property type="match status" value="1"/>
</dbReference>
<dbReference type="GO" id="GO:0051536">
    <property type="term" value="F:iron-sulfur cluster binding"/>
    <property type="evidence" value="ECO:0007669"/>
    <property type="project" value="InterPro"/>
</dbReference>
<dbReference type="InterPro" id="IPR014824">
    <property type="entry name" value="Nfu/NifU_N"/>
</dbReference>
<dbReference type="PANTHER" id="PTHR11178">
    <property type="entry name" value="IRON-SULFUR CLUSTER SCAFFOLD PROTEIN NFU-RELATED"/>
    <property type="match status" value="1"/>
</dbReference>
<comment type="caution">
    <text evidence="3">The sequence shown here is derived from an EMBL/GenBank/DDBJ whole genome shotgun (WGS) entry which is preliminary data.</text>
</comment>
<reference evidence="3 4" key="1">
    <citation type="submission" date="2017-12" db="EMBL/GenBank/DDBJ databases">
        <title>The draft genome sequence of Brumimicrobium saltpan LHR20.</title>
        <authorList>
            <person name="Do Z.-J."/>
            <person name="Luo H.-R."/>
        </authorList>
    </citation>
    <scope>NUCLEOTIDE SEQUENCE [LARGE SCALE GENOMIC DNA]</scope>
    <source>
        <strain evidence="3 4">LHR20</strain>
    </source>
</reference>
<evidence type="ECO:0000313" key="3">
    <source>
        <dbReference type="EMBL" id="PKR81147.1"/>
    </source>
</evidence>
<dbReference type="GO" id="GO:0016226">
    <property type="term" value="P:iron-sulfur cluster assembly"/>
    <property type="evidence" value="ECO:0007669"/>
    <property type="project" value="InterPro"/>
</dbReference>
<dbReference type="AlphaFoldDB" id="A0A2I0R3J5"/>
<evidence type="ECO:0000259" key="2">
    <source>
        <dbReference type="SMART" id="SM00932"/>
    </source>
</evidence>
<dbReference type="Pfam" id="PF01106">
    <property type="entry name" value="NifU"/>
    <property type="match status" value="1"/>
</dbReference>
<dbReference type="SMART" id="SM00932">
    <property type="entry name" value="Nfu_N"/>
    <property type="match status" value="1"/>
</dbReference>
<dbReference type="OrthoDB" id="9796965at2"/>
<dbReference type="RefSeq" id="WP_101334107.1">
    <property type="nucleotide sequence ID" value="NZ_PJNI01000005.1"/>
</dbReference>
<dbReference type="InterPro" id="IPR036498">
    <property type="entry name" value="Nfu/NifU_N_sf"/>
</dbReference>
<evidence type="ECO:0000313" key="4">
    <source>
        <dbReference type="Proteomes" id="UP000236654"/>
    </source>
</evidence>
<dbReference type="Pfam" id="PF08712">
    <property type="entry name" value="Nfu_N"/>
    <property type="match status" value="1"/>
</dbReference>
<dbReference type="PANTHER" id="PTHR11178:SF1">
    <property type="entry name" value="NFU1 IRON-SULFUR CLUSTER SCAFFOLD HOMOLOG, MITOCHONDRIAL"/>
    <property type="match status" value="1"/>
</dbReference>
<dbReference type="Proteomes" id="UP000236654">
    <property type="component" value="Unassembled WGS sequence"/>
</dbReference>
<comment type="similarity">
    <text evidence="1">Belongs to the NifU family.</text>
</comment>
<dbReference type="SUPFAM" id="SSF117916">
    <property type="entry name" value="Fe-S cluster assembly (FSCA) domain-like"/>
    <property type="match status" value="1"/>
</dbReference>
<proteinExistence type="inferred from homology"/>
<feature type="domain" description="Scaffold protein Nfu/NifU N-terminal" evidence="2">
    <location>
        <begin position="8"/>
        <end position="96"/>
    </location>
</feature>
<dbReference type="EMBL" id="PJNI01000005">
    <property type="protein sequence ID" value="PKR81147.1"/>
    <property type="molecule type" value="Genomic_DNA"/>
</dbReference>
<dbReference type="InterPro" id="IPR035433">
    <property type="entry name" value="NFU1-like"/>
</dbReference>